<evidence type="ECO:0000313" key="2">
    <source>
        <dbReference type="EMBL" id="THD68009.1"/>
    </source>
</evidence>
<dbReference type="Gene3D" id="1.10.3210.10">
    <property type="entry name" value="Hypothetical protein af1432"/>
    <property type="match status" value="1"/>
</dbReference>
<dbReference type="RefSeq" id="WP_136336214.1">
    <property type="nucleotide sequence ID" value="NZ_QXMP01000010.1"/>
</dbReference>
<organism evidence="2 3">
    <name type="scientific">Robertkochia marina</name>
    <dbReference type="NCBI Taxonomy" id="1227945"/>
    <lineage>
        <taxon>Bacteria</taxon>
        <taxon>Pseudomonadati</taxon>
        <taxon>Bacteroidota</taxon>
        <taxon>Flavobacteriia</taxon>
        <taxon>Flavobacteriales</taxon>
        <taxon>Flavobacteriaceae</taxon>
        <taxon>Robertkochia</taxon>
    </lineage>
</organism>
<dbReference type="AlphaFoldDB" id="A0A4S3M309"/>
<evidence type="ECO:0000259" key="1">
    <source>
        <dbReference type="Pfam" id="PF01966"/>
    </source>
</evidence>
<sequence length="210" mass="24556">MAGPAKRTIVDPMKGYFKLRKRAIEILDTQLSDKLYYHGVDHTLDVLKVVEEYITREDLDEREACLLKIGTLFHDIGFTVSNEDHEKHSAVIARKHMEELEFAEEDIKVVEGLIAATRIPQSPKSYLDKIICDADLDYLGRDDFWPISNSLFDELKAFGKIEDKLQWNKIQITFLQNHTYHTEFAKTHRQPRKEERIEELRNIVKQGIND</sequence>
<dbReference type="CDD" id="cd00077">
    <property type="entry name" value="HDc"/>
    <property type="match status" value="1"/>
</dbReference>
<protein>
    <submittedName>
        <fullName evidence="2">HD domain-containing protein</fullName>
    </submittedName>
</protein>
<dbReference type="InterPro" id="IPR003607">
    <property type="entry name" value="HD/PDEase_dom"/>
</dbReference>
<reference evidence="2 3" key="1">
    <citation type="submission" date="2019-04" db="EMBL/GenBank/DDBJ databases">
        <title>Draft genome sequence of Robertkochia marina CC-AMO-30D.</title>
        <authorList>
            <person name="Hameed A."/>
            <person name="Lin S.-Y."/>
            <person name="Shahina M."/>
            <person name="Lai W.-A."/>
            <person name="Young C.-C."/>
        </authorList>
    </citation>
    <scope>NUCLEOTIDE SEQUENCE [LARGE SCALE GENOMIC DNA]</scope>
    <source>
        <strain evidence="2 3">CC-AMO-30D</strain>
    </source>
</reference>
<name>A0A4S3M309_9FLAO</name>
<dbReference type="Proteomes" id="UP000305939">
    <property type="component" value="Unassembled WGS sequence"/>
</dbReference>
<proteinExistence type="predicted"/>
<evidence type="ECO:0000313" key="3">
    <source>
        <dbReference type="Proteomes" id="UP000305939"/>
    </source>
</evidence>
<accession>A0A4S3M309</accession>
<gene>
    <name evidence="2" type="ORF">E7Z59_10200</name>
</gene>
<feature type="domain" description="HD" evidence="1">
    <location>
        <begin position="40"/>
        <end position="135"/>
    </location>
</feature>
<dbReference type="EMBL" id="SSMC01000002">
    <property type="protein sequence ID" value="THD68009.1"/>
    <property type="molecule type" value="Genomic_DNA"/>
</dbReference>
<comment type="caution">
    <text evidence="2">The sequence shown here is derived from an EMBL/GenBank/DDBJ whole genome shotgun (WGS) entry which is preliminary data.</text>
</comment>
<dbReference type="Pfam" id="PF01966">
    <property type="entry name" value="HD"/>
    <property type="match status" value="1"/>
</dbReference>
<keyword evidence="3" id="KW-1185">Reference proteome</keyword>
<dbReference type="OrthoDB" id="5728337at2"/>
<dbReference type="SUPFAM" id="SSF109604">
    <property type="entry name" value="HD-domain/PDEase-like"/>
    <property type="match status" value="1"/>
</dbReference>
<dbReference type="InterPro" id="IPR006674">
    <property type="entry name" value="HD_domain"/>
</dbReference>